<evidence type="ECO:0000259" key="8">
    <source>
        <dbReference type="Pfam" id="PF03914"/>
    </source>
</evidence>
<keyword evidence="4" id="KW-0539">Nucleus</keyword>
<evidence type="ECO:0000256" key="6">
    <source>
        <dbReference type="SAM" id="Coils"/>
    </source>
</evidence>
<feature type="compositionally biased region" description="Basic and acidic residues" evidence="7">
    <location>
        <begin position="111"/>
        <end position="129"/>
    </location>
</feature>
<feature type="domain" description="Nucleolar complex-associated protein 3 N-terminal" evidence="9">
    <location>
        <begin position="208"/>
        <end position="300"/>
    </location>
</feature>
<accession>A0AAW2HHS1</accession>
<feature type="compositionally biased region" description="Basic and acidic residues" evidence="7">
    <location>
        <begin position="44"/>
        <end position="64"/>
    </location>
</feature>
<dbReference type="InterPro" id="IPR016024">
    <property type="entry name" value="ARM-type_fold"/>
</dbReference>
<dbReference type="EMBL" id="JARGDH010000004">
    <property type="protein sequence ID" value="KAL0269355.1"/>
    <property type="molecule type" value="Genomic_DNA"/>
</dbReference>
<gene>
    <name evidence="10" type="ORF">PYX00_007118</name>
</gene>
<evidence type="ECO:0000313" key="10">
    <source>
        <dbReference type="EMBL" id="KAL0269355.1"/>
    </source>
</evidence>
<dbReference type="PANTHER" id="PTHR14428:SF5">
    <property type="entry name" value="NUCLEOLAR COMPLEX PROTEIN 3 HOMOLOG"/>
    <property type="match status" value="1"/>
</dbReference>
<comment type="caution">
    <text evidence="10">The sequence shown here is derived from an EMBL/GenBank/DDBJ whole genome shotgun (WGS) entry which is preliminary data.</text>
</comment>
<feature type="coiled-coil region" evidence="6">
    <location>
        <begin position="444"/>
        <end position="483"/>
    </location>
</feature>
<dbReference type="PIRSF" id="PIRSF028977">
    <property type="entry name" value="Nucleolar_complex_p3"/>
    <property type="match status" value="1"/>
</dbReference>
<dbReference type="Pfam" id="PF07540">
    <property type="entry name" value="NOC3p"/>
    <property type="match status" value="1"/>
</dbReference>
<name>A0AAW2HHS1_9NEOP</name>
<dbReference type="GO" id="GO:0003682">
    <property type="term" value="F:chromatin binding"/>
    <property type="evidence" value="ECO:0007669"/>
    <property type="project" value="TreeGrafter"/>
</dbReference>
<dbReference type="AlphaFoldDB" id="A0AAW2HHS1"/>
<dbReference type="GO" id="GO:0005730">
    <property type="term" value="C:nucleolus"/>
    <property type="evidence" value="ECO:0007669"/>
    <property type="project" value="UniProtKB-SubCell"/>
</dbReference>
<dbReference type="InterPro" id="IPR011501">
    <property type="entry name" value="Noc3_N"/>
</dbReference>
<evidence type="ECO:0000256" key="1">
    <source>
        <dbReference type="ARBA" id="ARBA00004604"/>
    </source>
</evidence>
<feature type="domain" description="CCAAT-binding factor" evidence="8">
    <location>
        <begin position="546"/>
        <end position="698"/>
    </location>
</feature>
<dbReference type="InterPro" id="IPR005612">
    <property type="entry name" value="CCAAT-binding_factor"/>
</dbReference>
<organism evidence="10">
    <name type="scientific">Menopon gallinae</name>
    <name type="common">poultry shaft louse</name>
    <dbReference type="NCBI Taxonomy" id="328185"/>
    <lineage>
        <taxon>Eukaryota</taxon>
        <taxon>Metazoa</taxon>
        <taxon>Ecdysozoa</taxon>
        <taxon>Arthropoda</taxon>
        <taxon>Hexapoda</taxon>
        <taxon>Insecta</taxon>
        <taxon>Pterygota</taxon>
        <taxon>Neoptera</taxon>
        <taxon>Paraneoptera</taxon>
        <taxon>Psocodea</taxon>
        <taxon>Troctomorpha</taxon>
        <taxon>Phthiraptera</taxon>
        <taxon>Amblycera</taxon>
        <taxon>Menoponidae</taxon>
        <taxon>Menopon</taxon>
    </lineage>
</organism>
<keyword evidence="3 6" id="KW-0175">Coiled coil</keyword>
<feature type="compositionally biased region" description="Acidic residues" evidence="7">
    <location>
        <begin position="149"/>
        <end position="163"/>
    </location>
</feature>
<reference evidence="10" key="1">
    <citation type="journal article" date="2024" name="Gigascience">
        <title>Chromosome-level genome of the poultry shaft louse Menopon gallinae provides insight into the host-switching and adaptive evolution of parasitic lice.</title>
        <authorList>
            <person name="Xu Y."/>
            <person name="Ma L."/>
            <person name="Liu S."/>
            <person name="Liang Y."/>
            <person name="Liu Q."/>
            <person name="He Z."/>
            <person name="Tian L."/>
            <person name="Duan Y."/>
            <person name="Cai W."/>
            <person name="Li H."/>
            <person name="Song F."/>
        </authorList>
    </citation>
    <scope>NUCLEOTIDE SEQUENCE</scope>
    <source>
        <strain evidence="10">Cailab_2023a</strain>
    </source>
</reference>
<dbReference type="PANTHER" id="PTHR14428">
    <property type="entry name" value="NUCLEOLAR COMPLEX PROTEIN 3"/>
    <property type="match status" value="1"/>
</dbReference>
<protein>
    <recommendedName>
        <fullName evidence="5">Nucleolar complex protein 3 homolog</fullName>
        <shortName evidence="5">NOC3 protein homolog</shortName>
    </recommendedName>
</protein>
<feature type="region of interest" description="Disordered" evidence="7">
    <location>
        <begin position="88"/>
        <end position="131"/>
    </location>
</feature>
<evidence type="ECO:0000259" key="9">
    <source>
        <dbReference type="Pfam" id="PF07540"/>
    </source>
</evidence>
<comment type="similarity">
    <text evidence="2 5">Belongs to the CBF/MAK21 family.</text>
</comment>
<evidence type="ECO:0000256" key="4">
    <source>
        <dbReference type="ARBA" id="ARBA00023242"/>
    </source>
</evidence>
<feature type="region of interest" description="Disordered" evidence="7">
    <location>
        <begin position="145"/>
        <end position="186"/>
    </location>
</feature>
<sequence length="777" mass="90575">MAKKKGKVSSVKRSNQRQTKLKKQGKLKKRHNRKKVKFIKRRRPAGETQKKIDPVEEEEQKREEEYLAEQLRSNYTADSFEFLAKVNLERDNRSSRRQKRKLKQKQEEEEAKNVELKYEETAEPPEAKKTKYLLPIKTSEGIVPRSVDVEEEIVEEEEEEKEEQQDKESINDEEEEEKKKSGKRYREKRREYTNAELLARRQNALRESKFRIGVLCSGLLESPEEKIGNFKPLLDMLTDVDPEVCITVKKLALVSLLEIFKDILPEYQIRIHDDPKVKLKKDVKILRDYESGLLNYYKSYLQKIESLMVKLKRKMGQKFVVEEAELNLAIMALKCLCDLLVAYPYFNFAKNIVQLIVPHLNHRLEKVRDIVSNAVREVFKTDKRGEITLNIVRCINKLVKSKNNSVFPDTIQVFLSLRIKDVDLDKEKEEELQKKKLNAKKHNILKLSKRERKRKKRLQDLEKELLETKASENKEKKQEYLTEITKLVFMIYFKILKVTPSSKLLKAALEGLARFAHCINVEFYHDLVNALDNLIENEDLGFKEKLCCVHTVFTILFYQGATIYLDPSRFYSHLYSTLLYLNAGTSHNDIPLVLKAADVVLLKRRKYVSLQRLLAFTKRLSLMTLQVLPNGALALLNIIREILQVNSSTDVLLDVDASIGQGIYYPEMDEPEYCNAGVSSLWELLPLQRHYHPTVQEYSKLVAGISHTGEKSSQYKNFLKMGSEELYKVFDPSEVKFNPAVPAPKKFPKNKGSGKTILNDSLQDYIKKALSEEDFEW</sequence>
<feature type="compositionally biased region" description="Basic residues" evidence="7">
    <location>
        <begin position="19"/>
        <end position="43"/>
    </location>
</feature>
<dbReference type="GO" id="GO:0006270">
    <property type="term" value="P:DNA replication initiation"/>
    <property type="evidence" value="ECO:0007669"/>
    <property type="project" value="TreeGrafter"/>
</dbReference>
<evidence type="ECO:0000256" key="3">
    <source>
        <dbReference type="ARBA" id="ARBA00023054"/>
    </source>
</evidence>
<dbReference type="SUPFAM" id="SSF48371">
    <property type="entry name" value="ARM repeat"/>
    <property type="match status" value="1"/>
</dbReference>
<feature type="region of interest" description="Disordered" evidence="7">
    <location>
        <begin position="1"/>
        <end position="64"/>
    </location>
</feature>
<evidence type="ECO:0000256" key="7">
    <source>
        <dbReference type="SAM" id="MobiDB-lite"/>
    </source>
</evidence>
<evidence type="ECO:0000256" key="2">
    <source>
        <dbReference type="ARBA" id="ARBA00007797"/>
    </source>
</evidence>
<comment type="subcellular location">
    <subcellularLocation>
        <location evidence="1 5">Nucleus</location>
        <location evidence="1 5">Nucleolus</location>
    </subcellularLocation>
</comment>
<dbReference type="Pfam" id="PF03914">
    <property type="entry name" value="CBF"/>
    <property type="match status" value="1"/>
</dbReference>
<evidence type="ECO:0000256" key="5">
    <source>
        <dbReference type="PIRNR" id="PIRNR028977"/>
    </source>
</evidence>
<proteinExistence type="inferred from homology"/>
<dbReference type="InterPro" id="IPR016903">
    <property type="entry name" value="Nucleolar_cplx-assoc_3"/>
</dbReference>